<name>A0A7S7NU09_PALFE</name>
<dbReference type="Pfam" id="PF14224">
    <property type="entry name" value="DUF4331"/>
    <property type="match status" value="1"/>
</dbReference>
<dbReference type="InterPro" id="IPR025566">
    <property type="entry name" value="DUF4331"/>
</dbReference>
<accession>A0A7S7NU09</accession>
<keyword evidence="3" id="KW-1185">Reference proteome</keyword>
<proteinExistence type="predicted"/>
<protein>
    <submittedName>
        <fullName evidence="2">DUF4331 domain-containing protein</fullName>
    </submittedName>
</protein>
<evidence type="ECO:0000313" key="2">
    <source>
        <dbReference type="EMBL" id="QOY89234.1"/>
    </source>
</evidence>
<gene>
    <name evidence="2" type="ORF">IRI77_04560</name>
</gene>
<sequence length="497" mass="52313">MTLRSKTLRTSLAMLMATLTIQQPAVFAASHREAPITALDQKADITDWYTFVSPERADKVIMILNVDPFLEPSNGPNYFPFDPGILYEMKVDNNHDGVPDVTFQIRFKTEIRAPGVFTGFVGNLAGIPAITALDGAGSEGFNLRQSYTVTMVTKAGSQELTAGMNTYAVPANVGPKTMPDYNGLRAQGVYSLGQGVRVFAGTVADPFYIDLGGFFDSVNLRKAAGGGVLPAMAEGDDQHNYAPNSLAGFDVNTIALEVPISMLTSDGKVHAAGDKEAVIGTYGTTSRHKTTVMGDAGAETWAQVQRLGNPLINEAIIGTGSKDKFSMDDPINDAQFANFVLDPLAAKILGSIGVPVAPAPRTDLLLLVQYAAPICPGCGAGDAGPVADLLRLNTGIRPTAFTQQKRLGFLAGDLSGFPNGRRLGDDVFDIALRAVAGILVDGKKYGTPLGDGVNTGTAPLQPSFPFMAPAYSGRDSVHAGPGQPGCAYYESGICPSL</sequence>
<dbReference type="AlphaFoldDB" id="A0A7S7NU09"/>
<feature type="chain" id="PRO_5032280947" evidence="1">
    <location>
        <begin position="29"/>
        <end position="497"/>
    </location>
</feature>
<organism evidence="2 3">
    <name type="scientific">Paludibaculum fermentans</name>
    <dbReference type="NCBI Taxonomy" id="1473598"/>
    <lineage>
        <taxon>Bacteria</taxon>
        <taxon>Pseudomonadati</taxon>
        <taxon>Acidobacteriota</taxon>
        <taxon>Terriglobia</taxon>
        <taxon>Bryobacterales</taxon>
        <taxon>Bryobacteraceae</taxon>
        <taxon>Paludibaculum</taxon>
    </lineage>
</organism>
<keyword evidence="1" id="KW-0732">Signal</keyword>
<evidence type="ECO:0000256" key="1">
    <source>
        <dbReference type="SAM" id="SignalP"/>
    </source>
</evidence>
<evidence type="ECO:0000313" key="3">
    <source>
        <dbReference type="Proteomes" id="UP000593892"/>
    </source>
</evidence>
<feature type="signal peptide" evidence="1">
    <location>
        <begin position="1"/>
        <end position="28"/>
    </location>
</feature>
<dbReference type="EMBL" id="CP063849">
    <property type="protein sequence ID" value="QOY89234.1"/>
    <property type="molecule type" value="Genomic_DNA"/>
</dbReference>
<reference evidence="2 3" key="1">
    <citation type="submission" date="2020-10" db="EMBL/GenBank/DDBJ databases">
        <title>Complete genome sequence of Paludibaculum fermentans P105T, a facultatively anaerobic acidobacterium capable of dissimilatory Fe(III) reduction.</title>
        <authorList>
            <person name="Dedysh S.N."/>
            <person name="Beletsky A.V."/>
            <person name="Kulichevskaya I.S."/>
            <person name="Mardanov A.V."/>
            <person name="Ravin N.V."/>
        </authorList>
    </citation>
    <scope>NUCLEOTIDE SEQUENCE [LARGE SCALE GENOMIC DNA]</scope>
    <source>
        <strain evidence="2 3">P105</strain>
    </source>
</reference>
<dbReference type="KEGG" id="pfer:IRI77_04560"/>
<dbReference type="RefSeq" id="WP_194450896.1">
    <property type="nucleotide sequence ID" value="NZ_CP063849.1"/>
</dbReference>
<dbReference type="Proteomes" id="UP000593892">
    <property type="component" value="Chromosome"/>
</dbReference>